<dbReference type="AlphaFoldDB" id="A0A059G7W4"/>
<sequence>MSETRPTRRIPFWLTLSVMTNLLLVGLLIGMALRSPMHGRGPDGGDGPRPPMLEGASQEDRMVVRKMMMESFRSAEKEVEDRRVVRKQLGEALQIDPYDAEAVRKAFASLRIADETVHATIQESLAHRMGDLTLAQRKSLAEMLSREPGDDRGRRRMRMRDDDGGPHGPPPDED</sequence>
<evidence type="ECO:0000256" key="1">
    <source>
        <dbReference type="SAM" id="MobiDB-lite"/>
    </source>
</evidence>
<dbReference type="Pfam" id="PF13801">
    <property type="entry name" value="Metal_resist"/>
    <property type="match status" value="1"/>
</dbReference>
<organism evidence="3 4">
    <name type="scientific">Hyphomonas oceanitis SCH89</name>
    <dbReference type="NCBI Taxonomy" id="1280953"/>
    <lineage>
        <taxon>Bacteria</taxon>
        <taxon>Pseudomonadati</taxon>
        <taxon>Pseudomonadota</taxon>
        <taxon>Alphaproteobacteria</taxon>
        <taxon>Hyphomonadales</taxon>
        <taxon>Hyphomonadaceae</taxon>
        <taxon>Hyphomonas</taxon>
    </lineage>
</organism>
<feature type="compositionally biased region" description="Basic and acidic residues" evidence="1">
    <location>
        <begin position="144"/>
        <end position="165"/>
    </location>
</feature>
<dbReference type="RefSeq" id="WP_035537323.1">
    <property type="nucleotide sequence ID" value="NZ_ARYL01000010.1"/>
</dbReference>
<dbReference type="OrthoDB" id="7620073at2"/>
<name>A0A059G7W4_9PROT</name>
<protein>
    <recommendedName>
        <fullName evidence="5">Periplasmic heavy metal sensor</fullName>
    </recommendedName>
</protein>
<proteinExistence type="predicted"/>
<keyword evidence="2" id="KW-0812">Transmembrane</keyword>
<dbReference type="InterPro" id="IPR025961">
    <property type="entry name" value="Metal_resist"/>
</dbReference>
<dbReference type="PATRIC" id="fig|1280953.3.peg.1619"/>
<feature type="region of interest" description="Disordered" evidence="1">
    <location>
        <begin position="139"/>
        <end position="174"/>
    </location>
</feature>
<evidence type="ECO:0000313" key="4">
    <source>
        <dbReference type="Proteomes" id="UP000024942"/>
    </source>
</evidence>
<accession>A0A059G7W4</accession>
<evidence type="ECO:0000313" key="3">
    <source>
        <dbReference type="EMBL" id="KDA02876.1"/>
    </source>
</evidence>
<evidence type="ECO:0008006" key="5">
    <source>
        <dbReference type="Google" id="ProtNLM"/>
    </source>
</evidence>
<evidence type="ECO:0000256" key="2">
    <source>
        <dbReference type="SAM" id="Phobius"/>
    </source>
</evidence>
<dbReference type="Proteomes" id="UP000024942">
    <property type="component" value="Unassembled WGS sequence"/>
</dbReference>
<keyword evidence="2" id="KW-0472">Membrane</keyword>
<feature type="transmembrane region" description="Helical" evidence="2">
    <location>
        <begin position="12"/>
        <end position="33"/>
    </location>
</feature>
<gene>
    <name evidence="3" type="ORF">HOC_08022</name>
</gene>
<dbReference type="eggNOG" id="COG5612">
    <property type="taxonomic scope" value="Bacteria"/>
</dbReference>
<dbReference type="EMBL" id="ARYL01000010">
    <property type="protein sequence ID" value="KDA02876.1"/>
    <property type="molecule type" value="Genomic_DNA"/>
</dbReference>
<keyword evidence="2" id="KW-1133">Transmembrane helix</keyword>
<comment type="caution">
    <text evidence="3">The sequence shown here is derived from an EMBL/GenBank/DDBJ whole genome shotgun (WGS) entry which is preliminary data.</text>
</comment>
<dbReference type="STRING" id="1280953.HOC_08022"/>
<reference evidence="3 4" key="1">
    <citation type="journal article" date="2014" name="Antonie Van Leeuwenhoek">
        <title>Hyphomonas beringensis sp. nov. and Hyphomonas chukchiensis sp. nov., isolated from surface seawater of the Bering Sea and Chukchi Sea.</title>
        <authorList>
            <person name="Li C."/>
            <person name="Lai Q."/>
            <person name="Li G."/>
            <person name="Dong C."/>
            <person name="Wang J."/>
            <person name="Liao Y."/>
            <person name="Shao Z."/>
        </authorList>
    </citation>
    <scope>NUCLEOTIDE SEQUENCE [LARGE SCALE GENOMIC DNA]</scope>
    <source>
        <strain evidence="3 4">SCH89</strain>
    </source>
</reference>
<keyword evidence="4" id="KW-1185">Reference proteome</keyword>